<proteinExistence type="predicted"/>
<dbReference type="AlphaFoldDB" id="A0A1V4JSY1"/>
<evidence type="ECO:0000313" key="2">
    <source>
        <dbReference type="EMBL" id="OPJ75316.1"/>
    </source>
</evidence>
<accession>A0A1V4JSY1</accession>
<sequence>MPRDKKENMSGWSFQSEGNGAEAGIPRNLFCTEHYVFQPDLQDQKSPIEEPQLDISPEDEEQAVGLEKADLVQPADQQEAPKSPGSSSWLGLNFPLLQRRKAEKATGRGEGCGCKKEELRAGQYVRIHQVIQSQEGLRMLKVARNALHRLPRTQR</sequence>
<evidence type="ECO:0000313" key="3">
    <source>
        <dbReference type="Proteomes" id="UP000190648"/>
    </source>
</evidence>
<gene>
    <name evidence="2" type="ORF">AV530_007821</name>
</gene>
<feature type="region of interest" description="Disordered" evidence="1">
    <location>
        <begin position="40"/>
        <end position="91"/>
    </location>
</feature>
<organism evidence="2 3">
    <name type="scientific">Patagioenas fasciata monilis</name>
    <dbReference type="NCBI Taxonomy" id="372326"/>
    <lineage>
        <taxon>Eukaryota</taxon>
        <taxon>Metazoa</taxon>
        <taxon>Chordata</taxon>
        <taxon>Craniata</taxon>
        <taxon>Vertebrata</taxon>
        <taxon>Euteleostomi</taxon>
        <taxon>Archelosauria</taxon>
        <taxon>Archosauria</taxon>
        <taxon>Dinosauria</taxon>
        <taxon>Saurischia</taxon>
        <taxon>Theropoda</taxon>
        <taxon>Coelurosauria</taxon>
        <taxon>Aves</taxon>
        <taxon>Neognathae</taxon>
        <taxon>Neoaves</taxon>
        <taxon>Columbimorphae</taxon>
        <taxon>Columbiformes</taxon>
        <taxon>Columbidae</taxon>
        <taxon>Patagioenas</taxon>
    </lineage>
</organism>
<dbReference type="Proteomes" id="UP000190648">
    <property type="component" value="Unassembled WGS sequence"/>
</dbReference>
<keyword evidence="3" id="KW-1185">Reference proteome</keyword>
<name>A0A1V4JSY1_PATFA</name>
<feature type="region of interest" description="Disordered" evidence="1">
    <location>
        <begin position="1"/>
        <end position="25"/>
    </location>
</feature>
<protein>
    <submittedName>
        <fullName evidence="2">Uncharacterized protein</fullName>
    </submittedName>
</protein>
<comment type="caution">
    <text evidence="2">The sequence shown here is derived from an EMBL/GenBank/DDBJ whole genome shotgun (WGS) entry which is preliminary data.</text>
</comment>
<reference evidence="2 3" key="1">
    <citation type="submission" date="2016-02" db="EMBL/GenBank/DDBJ databases">
        <title>Band-tailed pigeon sequencing and assembly.</title>
        <authorList>
            <person name="Soares A.E."/>
            <person name="Novak B.J."/>
            <person name="Rice E.S."/>
            <person name="O'Connell B."/>
            <person name="Chang D."/>
            <person name="Weber S."/>
            <person name="Shapiro B."/>
        </authorList>
    </citation>
    <scope>NUCLEOTIDE SEQUENCE [LARGE SCALE GENOMIC DNA]</scope>
    <source>
        <strain evidence="2">BTP2013</strain>
        <tissue evidence="2">Blood</tissue>
    </source>
</reference>
<evidence type="ECO:0000256" key="1">
    <source>
        <dbReference type="SAM" id="MobiDB-lite"/>
    </source>
</evidence>
<dbReference type="EMBL" id="LSYS01006437">
    <property type="protein sequence ID" value="OPJ75316.1"/>
    <property type="molecule type" value="Genomic_DNA"/>
</dbReference>